<keyword evidence="2" id="KW-1185">Reference proteome</keyword>
<evidence type="ECO:0000313" key="2">
    <source>
        <dbReference type="Proteomes" id="UP000199647"/>
    </source>
</evidence>
<protein>
    <submittedName>
        <fullName evidence="1">Uncharacterized protein</fullName>
    </submittedName>
</protein>
<dbReference type="Proteomes" id="UP000199647">
    <property type="component" value="Unassembled WGS sequence"/>
</dbReference>
<dbReference type="EMBL" id="FOFG01000007">
    <property type="protein sequence ID" value="SEQ70708.1"/>
    <property type="molecule type" value="Genomic_DNA"/>
</dbReference>
<dbReference type="STRING" id="1855383.SAMN05216548_10713"/>
<organism evidence="1 2">
    <name type="scientific">Faunimonas pinastri</name>
    <dbReference type="NCBI Taxonomy" id="1855383"/>
    <lineage>
        <taxon>Bacteria</taxon>
        <taxon>Pseudomonadati</taxon>
        <taxon>Pseudomonadota</taxon>
        <taxon>Alphaproteobacteria</taxon>
        <taxon>Hyphomicrobiales</taxon>
        <taxon>Afifellaceae</taxon>
        <taxon>Faunimonas</taxon>
    </lineage>
</organism>
<sequence>MFRAKRQEKRKVPERQTDRQRVEVTLISQILLGVLINGVDRQDETAIRTHLLLKQATDEAVSDLVDGHRNRLLRRSEYAHREIMEPFTRAGSSVAVLGLVAFYFLQELVRQEYLCVGRDSALKRALDLLLPALEPAANVPELDGEAQRRLPEFIEKMHRQGYFRKLHLGEVLARPAL</sequence>
<gene>
    <name evidence="1" type="ORF">SAMN05216548_10713</name>
</gene>
<proteinExistence type="predicted"/>
<dbReference type="AlphaFoldDB" id="A0A1H9I863"/>
<name>A0A1H9I863_9HYPH</name>
<accession>A0A1H9I863</accession>
<reference evidence="1 2" key="1">
    <citation type="submission" date="2016-10" db="EMBL/GenBank/DDBJ databases">
        <authorList>
            <person name="de Groot N.N."/>
        </authorList>
    </citation>
    <scope>NUCLEOTIDE SEQUENCE [LARGE SCALE GENOMIC DNA]</scope>
    <source>
        <strain evidence="1 2">A52C2</strain>
    </source>
</reference>
<evidence type="ECO:0000313" key="1">
    <source>
        <dbReference type="EMBL" id="SEQ70708.1"/>
    </source>
</evidence>